<keyword evidence="10" id="KW-0902">Two-component regulatory system</keyword>
<keyword evidence="6" id="KW-0808">Transferase</keyword>
<dbReference type="CDD" id="cd00082">
    <property type="entry name" value="HisKA"/>
    <property type="match status" value="1"/>
</dbReference>
<evidence type="ECO:0000256" key="11">
    <source>
        <dbReference type="ARBA" id="ARBA00023136"/>
    </source>
</evidence>
<dbReference type="InterPro" id="IPR004358">
    <property type="entry name" value="Sig_transdc_His_kin-like_C"/>
</dbReference>
<dbReference type="Proteomes" id="UP001519064">
    <property type="component" value="Unassembled WGS sequence"/>
</dbReference>
<evidence type="ECO:0000256" key="6">
    <source>
        <dbReference type="ARBA" id="ARBA00022679"/>
    </source>
</evidence>
<dbReference type="SMART" id="SM00387">
    <property type="entry name" value="HATPase_c"/>
    <property type="match status" value="1"/>
</dbReference>
<name>A0ABS3XAN4_9ACTN</name>
<dbReference type="EC" id="2.7.13.3" evidence="4"/>
<evidence type="ECO:0000313" key="15">
    <source>
        <dbReference type="EMBL" id="MBO8192439.1"/>
    </source>
</evidence>
<dbReference type="Gene3D" id="1.10.287.130">
    <property type="match status" value="1"/>
</dbReference>
<evidence type="ECO:0000259" key="14">
    <source>
        <dbReference type="PROSITE" id="PS50885"/>
    </source>
</evidence>
<dbReference type="Pfam" id="PF00512">
    <property type="entry name" value="HisKA"/>
    <property type="match status" value="1"/>
</dbReference>
<dbReference type="Gene3D" id="6.10.340.10">
    <property type="match status" value="1"/>
</dbReference>
<evidence type="ECO:0000256" key="10">
    <source>
        <dbReference type="ARBA" id="ARBA00023012"/>
    </source>
</evidence>
<evidence type="ECO:0000313" key="16">
    <source>
        <dbReference type="Proteomes" id="UP001519064"/>
    </source>
</evidence>
<dbReference type="InterPro" id="IPR036890">
    <property type="entry name" value="HATPase_C_sf"/>
</dbReference>
<evidence type="ECO:0000259" key="13">
    <source>
        <dbReference type="PROSITE" id="PS50109"/>
    </source>
</evidence>
<keyword evidence="7 12" id="KW-0812">Transmembrane</keyword>
<dbReference type="PROSITE" id="PS50885">
    <property type="entry name" value="HAMP"/>
    <property type="match status" value="1"/>
</dbReference>
<dbReference type="PANTHER" id="PTHR45436">
    <property type="entry name" value="SENSOR HISTIDINE KINASE YKOH"/>
    <property type="match status" value="1"/>
</dbReference>
<evidence type="ECO:0000256" key="2">
    <source>
        <dbReference type="ARBA" id="ARBA00004141"/>
    </source>
</evidence>
<comment type="catalytic activity">
    <reaction evidence="1">
        <text>ATP + protein L-histidine = ADP + protein N-phospho-L-histidine.</text>
        <dbReference type="EC" id="2.7.13.3"/>
    </reaction>
</comment>
<keyword evidence="16" id="KW-1185">Reference proteome</keyword>
<keyword evidence="5" id="KW-0597">Phosphoprotein</keyword>
<dbReference type="Pfam" id="PF02518">
    <property type="entry name" value="HATPase_c"/>
    <property type="match status" value="1"/>
</dbReference>
<keyword evidence="9 12" id="KW-1133">Transmembrane helix</keyword>
<evidence type="ECO:0000256" key="3">
    <source>
        <dbReference type="ARBA" id="ARBA00004236"/>
    </source>
</evidence>
<protein>
    <recommendedName>
        <fullName evidence="4">histidine kinase</fullName>
        <ecNumber evidence="4">2.7.13.3</ecNumber>
    </recommendedName>
</protein>
<feature type="domain" description="Histidine kinase" evidence="13">
    <location>
        <begin position="162"/>
        <end position="376"/>
    </location>
</feature>
<dbReference type="InterPro" id="IPR003594">
    <property type="entry name" value="HATPase_dom"/>
</dbReference>
<dbReference type="CDD" id="cd06225">
    <property type="entry name" value="HAMP"/>
    <property type="match status" value="1"/>
</dbReference>
<dbReference type="SMART" id="SM00304">
    <property type="entry name" value="HAMP"/>
    <property type="match status" value="1"/>
</dbReference>
<dbReference type="SMART" id="SM00388">
    <property type="entry name" value="HisKA"/>
    <property type="match status" value="1"/>
</dbReference>
<comment type="caution">
    <text evidence="15">The sequence shown here is derived from an EMBL/GenBank/DDBJ whole genome shotgun (WGS) entry which is preliminary data.</text>
</comment>
<dbReference type="InterPro" id="IPR036097">
    <property type="entry name" value="HisK_dim/P_sf"/>
</dbReference>
<dbReference type="SUPFAM" id="SSF55874">
    <property type="entry name" value="ATPase domain of HSP90 chaperone/DNA topoisomerase II/histidine kinase"/>
    <property type="match status" value="1"/>
</dbReference>
<dbReference type="Pfam" id="PF00672">
    <property type="entry name" value="HAMP"/>
    <property type="match status" value="1"/>
</dbReference>
<feature type="transmembrane region" description="Helical" evidence="12">
    <location>
        <begin position="81"/>
        <end position="100"/>
    </location>
</feature>
<dbReference type="GO" id="GO:0016301">
    <property type="term" value="F:kinase activity"/>
    <property type="evidence" value="ECO:0007669"/>
    <property type="project" value="UniProtKB-KW"/>
</dbReference>
<dbReference type="SUPFAM" id="SSF158472">
    <property type="entry name" value="HAMP domain-like"/>
    <property type="match status" value="1"/>
</dbReference>
<dbReference type="SUPFAM" id="SSF47384">
    <property type="entry name" value="Homodimeric domain of signal transducing histidine kinase"/>
    <property type="match status" value="1"/>
</dbReference>
<dbReference type="InterPro" id="IPR003661">
    <property type="entry name" value="HisK_dim/P_dom"/>
</dbReference>
<sequence length="389" mass="42572">MSLRTRLTVVYGALFLVTGIILEAATYAVTARAVRTQFKVLVTKPSPEEIPGSTRITSQNDMAEQIAKQQQAILDQTVQSAVLTLLALTVLSVLLGYLVSGWMVRPLQQMTATARRLSESTLHERIGLTGPRDEIKELADTFDGLLERLNRAFNTQRRFIANASHELRTPLTINRTTIDVALAKPGGVPDVMKTLGQKLLSTISRHERLLDGLLLLARSERELQDRSRVDLSALVSSAVDQLAETARRAGVTINQVLRPAGAVGDPTLLERCAINLIENAVKYNVAKGQIWVWTHESAGWTYLRVENTGPEVSPEQTESIFEPFRRLRADRVGSARGAGLGLSIVRAVMNAHEGTVQAHPRPTGGLVITLQLPAPTPQGHREIVRAASD</sequence>
<proteinExistence type="predicted"/>
<dbReference type="InterPro" id="IPR003660">
    <property type="entry name" value="HAMP_dom"/>
</dbReference>
<reference evidence="15 16" key="1">
    <citation type="submission" date="2020-11" db="EMBL/GenBank/DDBJ databases">
        <title>Streptomyces spirodelae sp. nov., isolated from duckweed.</title>
        <authorList>
            <person name="Saimee Y."/>
            <person name="Duangmal K."/>
        </authorList>
    </citation>
    <scope>NUCLEOTIDE SEQUENCE [LARGE SCALE GENOMIC DNA]</scope>
    <source>
        <strain evidence="15 16">S16-07</strain>
    </source>
</reference>
<keyword evidence="8 15" id="KW-0418">Kinase</keyword>
<feature type="transmembrane region" description="Helical" evidence="12">
    <location>
        <begin position="7"/>
        <end position="29"/>
    </location>
</feature>
<evidence type="ECO:0000256" key="12">
    <source>
        <dbReference type="SAM" id="Phobius"/>
    </source>
</evidence>
<organism evidence="15 16">
    <name type="scientific">Streptomyces oryzae</name>
    <dbReference type="NCBI Taxonomy" id="1434886"/>
    <lineage>
        <taxon>Bacteria</taxon>
        <taxon>Bacillati</taxon>
        <taxon>Actinomycetota</taxon>
        <taxon>Actinomycetes</taxon>
        <taxon>Kitasatosporales</taxon>
        <taxon>Streptomycetaceae</taxon>
        <taxon>Streptomyces</taxon>
    </lineage>
</organism>
<dbReference type="PROSITE" id="PS50109">
    <property type="entry name" value="HIS_KIN"/>
    <property type="match status" value="1"/>
</dbReference>
<keyword evidence="11 12" id="KW-0472">Membrane</keyword>
<comment type="subcellular location">
    <subcellularLocation>
        <location evidence="3">Cell membrane</location>
    </subcellularLocation>
    <subcellularLocation>
        <location evidence="2">Membrane</location>
        <topology evidence="2">Multi-pass membrane protein</topology>
    </subcellularLocation>
</comment>
<dbReference type="EMBL" id="JADKMA010000050">
    <property type="protein sequence ID" value="MBO8192439.1"/>
    <property type="molecule type" value="Genomic_DNA"/>
</dbReference>
<dbReference type="InterPro" id="IPR005467">
    <property type="entry name" value="His_kinase_dom"/>
</dbReference>
<evidence type="ECO:0000256" key="8">
    <source>
        <dbReference type="ARBA" id="ARBA00022777"/>
    </source>
</evidence>
<evidence type="ECO:0000256" key="1">
    <source>
        <dbReference type="ARBA" id="ARBA00000085"/>
    </source>
</evidence>
<dbReference type="PANTHER" id="PTHR45436:SF15">
    <property type="entry name" value="SENSOR HISTIDINE KINASE CUSS"/>
    <property type="match status" value="1"/>
</dbReference>
<dbReference type="Gene3D" id="3.30.565.10">
    <property type="entry name" value="Histidine kinase-like ATPase, C-terminal domain"/>
    <property type="match status" value="1"/>
</dbReference>
<evidence type="ECO:0000256" key="4">
    <source>
        <dbReference type="ARBA" id="ARBA00012438"/>
    </source>
</evidence>
<dbReference type="PRINTS" id="PR00344">
    <property type="entry name" value="BCTRLSENSOR"/>
</dbReference>
<gene>
    <name evidence="15" type="ORF">ITI46_12285</name>
</gene>
<evidence type="ECO:0000256" key="5">
    <source>
        <dbReference type="ARBA" id="ARBA00022553"/>
    </source>
</evidence>
<dbReference type="InterPro" id="IPR050428">
    <property type="entry name" value="TCS_sensor_his_kinase"/>
</dbReference>
<accession>A0ABS3XAN4</accession>
<feature type="domain" description="HAMP" evidence="14">
    <location>
        <begin position="101"/>
        <end position="154"/>
    </location>
</feature>
<evidence type="ECO:0000256" key="7">
    <source>
        <dbReference type="ARBA" id="ARBA00022692"/>
    </source>
</evidence>
<evidence type="ECO:0000256" key="9">
    <source>
        <dbReference type="ARBA" id="ARBA00022989"/>
    </source>
</evidence>